<protein>
    <recommendedName>
        <fullName evidence="3">Alternate-type signal peptide domain-containing protein</fullName>
    </recommendedName>
</protein>
<evidence type="ECO:0008006" key="3">
    <source>
        <dbReference type="Google" id="ProtNLM"/>
    </source>
</evidence>
<organism evidence="1 2">
    <name type="scientific">Frondihabitans sucicola</name>
    <dbReference type="NCBI Taxonomy" id="1268041"/>
    <lineage>
        <taxon>Bacteria</taxon>
        <taxon>Bacillati</taxon>
        <taxon>Actinomycetota</taxon>
        <taxon>Actinomycetes</taxon>
        <taxon>Micrococcales</taxon>
        <taxon>Microbacteriaceae</taxon>
        <taxon>Frondihabitans</taxon>
    </lineage>
</organism>
<dbReference type="RefSeq" id="WP_286346927.1">
    <property type="nucleotide sequence ID" value="NZ_AP027733.1"/>
</dbReference>
<accession>A0ABM8GVZ0</accession>
<evidence type="ECO:0000313" key="1">
    <source>
        <dbReference type="EMBL" id="BDZ52645.1"/>
    </source>
</evidence>
<gene>
    <name evidence="1" type="ORF">GCM10025867_48860</name>
</gene>
<keyword evidence="1" id="KW-0614">Plasmid</keyword>
<proteinExistence type="predicted"/>
<geneLocation type="plasmid" evidence="1 2">
    <name>pNBRC108728a</name>
</geneLocation>
<sequence length="170" mass="17628">MTTPKTALLIAGVSILGVGALGFGAIGGGAALAAPQLVVTNPGHATTWHPAKLPGFDSQNIRAGGTVTEQFAIENTGKADMALDMRFTPAPDTAKYVELTLRDLTANKTLYTGPVGDGVVKAYDVGHGAPSRRVFQITLTFNEGLPAELREHAASPDISIEAERAKPHAA</sequence>
<dbReference type="Proteomes" id="UP001321486">
    <property type="component" value="Plasmid pNBRC108728a"/>
</dbReference>
<keyword evidence="2" id="KW-1185">Reference proteome</keyword>
<name>A0ABM8GVZ0_9MICO</name>
<dbReference type="EMBL" id="AP027733">
    <property type="protein sequence ID" value="BDZ52645.1"/>
    <property type="molecule type" value="Genomic_DNA"/>
</dbReference>
<reference evidence="2" key="1">
    <citation type="journal article" date="2019" name="Int. J. Syst. Evol. Microbiol.">
        <title>The Global Catalogue of Microorganisms (GCM) 10K type strain sequencing project: providing services to taxonomists for standard genome sequencing and annotation.</title>
        <authorList>
            <consortium name="The Broad Institute Genomics Platform"/>
            <consortium name="The Broad Institute Genome Sequencing Center for Infectious Disease"/>
            <person name="Wu L."/>
            <person name="Ma J."/>
        </authorList>
    </citation>
    <scope>NUCLEOTIDE SEQUENCE [LARGE SCALE GENOMIC DNA]</scope>
    <source>
        <strain evidence="2">NBRC 108728</strain>
    </source>
</reference>
<evidence type="ECO:0000313" key="2">
    <source>
        <dbReference type="Proteomes" id="UP001321486"/>
    </source>
</evidence>